<name>A0A6B0UGE1_IXORI</name>
<evidence type="ECO:0000313" key="2">
    <source>
        <dbReference type="EMBL" id="MXU86033.1"/>
    </source>
</evidence>
<accession>A0A6B0UGE1</accession>
<organism evidence="2">
    <name type="scientific">Ixodes ricinus</name>
    <name type="common">Common tick</name>
    <name type="synonym">Acarus ricinus</name>
    <dbReference type="NCBI Taxonomy" id="34613"/>
    <lineage>
        <taxon>Eukaryota</taxon>
        <taxon>Metazoa</taxon>
        <taxon>Ecdysozoa</taxon>
        <taxon>Arthropoda</taxon>
        <taxon>Chelicerata</taxon>
        <taxon>Arachnida</taxon>
        <taxon>Acari</taxon>
        <taxon>Parasitiformes</taxon>
        <taxon>Ixodida</taxon>
        <taxon>Ixodoidea</taxon>
        <taxon>Ixodidae</taxon>
        <taxon>Ixodinae</taxon>
        <taxon>Ixodes</taxon>
    </lineage>
</organism>
<sequence length="89" mass="10094">MGRRGLQLPGLQLVLGAHSGTPHRRHPRCLDLHPRRGAALARCHVRDGRRQPRVHQGRWVHRSHTRQPRLLKTASAPAHTYSVPSHPHS</sequence>
<reference evidence="2" key="1">
    <citation type="submission" date="2019-12" db="EMBL/GenBank/DDBJ databases">
        <title>An insight into the sialome of adult female Ixodes ricinus ticks feeding for 6 days.</title>
        <authorList>
            <person name="Perner J."/>
            <person name="Ribeiro J.M.C."/>
        </authorList>
    </citation>
    <scope>NUCLEOTIDE SEQUENCE</scope>
    <source>
        <strain evidence="2">Semi-engorged</strain>
        <tissue evidence="2">Salivary glands</tissue>
    </source>
</reference>
<dbReference type="AlphaFoldDB" id="A0A6B0UGE1"/>
<feature type="region of interest" description="Disordered" evidence="1">
    <location>
        <begin position="47"/>
        <end position="89"/>
    </location>
</feature>
<protein>
    <submittedName>
        <fullName evidence="2">Uncharacterized protein</fullName>
    </submittedName>
</protein>
<dbReference type="EMBL" id="GIFC01003950">
    <property type="protein sequence ID" value="MXU86033.1"/>
    <property type="molecule type" value="Transcribed_RNA"/>
</dbReference>
<proteinExistence type="predicted"/>
<feature type="compositionally biased region" description="Basic residues" evidence="1">
    <location>
        <begin position="51"/>
        <end position="69"/>
    </location>
</feature>
<evidence type="ECO:0000256" key="1">
    <source>
        <dbReference type="SAM" id="MobiDB-lite"/>
    </source>
</evidence>